<protein>
    <submittedName>
        <fullName evidence="1">Uncharacterized protein</fullName>
    </submittedName>
</protein>
<name>W7XJF3_TETTS</name>
<dbReference type="Proteomes" id="UP000009168">
    <property type="component" value="Unassembled WGS sequence"/>
</dbReference>
<evidence type="ECO:0000313" key="1">
    <source>
        <dbReference type="EMBL" id="EWS74109.1"/>
    </source>
</evidence>
<dbReference type="AlphaFoldDB" id="W7XJF3"/>
<dbReference type="EMBL" id="GG662673">
    <property type="protein sequence ID" value="EWS74109.1"/>
    <property type="molecule type" value="Genomic_DNA"/>
</dbReference>
<dbReference type="KEGG" id="tet:TTHERM_000195999"/>
<proteinExistence type="predicted"/>
<reference evidence="2" key="1">
    <citation type="journal article" date="2006" name="PLoS Biol.">
        <title>Macronuclear genome sequence of the ciliate Tetrahymena thermophila, a model eukaryote.</title>
        <authorList>
            <person name="Eisen J.A."/>
            <person name="Coyne R.S."/>
            <person name="Wu M."/>
            <person name="Wu D."/>
            <person name="Thiagarajan M."/>
            <person name="Wortman J.R."/>
            <person name="Badger J.H."/>
            <person name="Ren Q."/>
            <person name="Amedeo P."/>
            <person name="Jones K.M."/>
            <person name="Tallon L.J."/>
            <person name="Delcher A.L."/>
            <person name="Salzberg S.L."/>
            <person name="Silva J.C."/>
            <person name="Haas B.J."/>
            <person name="Majoros W.H."/>
            <person name="Farzad M."/>
            <person name="Carlton J.M."/>
            <person name="Smith R.K. Jr."/>
            <person name="Garg J."/>
            <person name="Pearlman R.E."/>
            <person name="Karrer K.M."/>
            <person name="Sun L."/>
            <person name="Manning G."/>
            <person name="Elde N.C."/>
            <person name="Turkewitz A.P."/>
            <person name="Asai D.J."/>
            <person name="Wilkes D.E."/>
            <person name="Wang Y."/>
            <person name="Cai H."/>
            <person name="Collins K."/>
            <person name="Stewart B.A."/>
            <person name="Lee S.R."/>
            <person name="Wilamowska K."/>
            <person name="Weinberg Z."/>
            <person name="Ruzzo W.L."/>
            <person name="Wloga D."/>
            <person name="Gaertig J."/>
            <person name="Frankel J."/>
            <person name="Tsao C.-C."/>
            <person name="Gorovsky M.A."/>
            <person name="Keeling P.J."/>
            <person name="Waller R.F."/>
            <person name="Patron N.J."/>
            <person name="Cherry J.M."/>
            <person name="Stover N.A."/>
            <person name="Krieger C.J."/>
            <person name="del Toro C."/>
            <person name="Ryder H.F."/>
            <person name="Williamson S.C."/>
            <person name="Barbeau R.A."/>
            <person name="Hamilton E.P."/>
            <person name="Orias E."/>
        </authorList>
    </citation>
    <scope>NUCLEOTIDE SEQUENCE [LARGE SCALE GENOMIC DNA]</scope>
    <source>
        <strain evidence="2">SB210</strain>
    </source>
</reference>
<keyword evidence="2" id="KW-1185">Reference proteome</keyword>
<dbReference type="GeneID" id="24437764"/>
<evidence type="ECO:0000313" key="2">
    <source>
        <dbReference type="Proteomes" id="UP000009168"/>
    </source>
</evidence>
<accession>W7XJF3</accession>
<dbReference type="RefSeq" id="XP_012653364.1">
    <property type="nucleotide sequence ID" value="XM_012797910.1"/>
</dbReference>
<dbReference type="OrthoDB" id="294134at2759"/>
<dbReference type="InParanoid" id="W7XJF3"/>
<organism evidence="1 2">
    <name type="scientific">Tetrahymena thermophila (strain SB210)</name>
    <dbReference type="NCBI Taxonomy" id="312017"/>
    <lineage>
        <taxon>Eukaryota</taxon>
        <taxon>Sar</taxon>
        <taxon>Alveolata</taxon>
        <taxon>Ciliophora</taxon>
        <taxon>Intramacronucleata</taxon>
        <taxon>Oligohymenophorea</taxon>
        <taxon>Hymenostomatida</taxon>
        <taxon>Tetrahymenina</taxon>
        <taxon>Tetrahymenidae</taxon>
        <taxon>Tetrahymena</taxon>
    </lineage>
</organism>
<sequence>MRTQKKATQNEETQQEDFICIQKLYSSSTKVSLQTIRKLISEYLGFDLVFDSLVEIMEEMDLNDYLNQDYEVSFIVEIINSTYFQERIPPILGKLPKAIYLKTIECVLYIASLKIIEMPQIQNCIQIFNSSDQEWMVNGMPIDNELIQSILWKINRYINERKLTQWILQNKQDFLIQHKIMLHEFLLLACNSSKKEEMQKLLGTMQQDSYQKLMLLAPSFIQGLPIQNRLNRPQSSSHILHKNSTQQHGQIQQYQTLKINQINQLFIANKNNYVSSTQVLDDPQKKRQQLQLNKIQLISNQDNKTEQKKQKNFKLSTQKPVRIENYKSQIFGYHQLDPKYRANLKKILNLRQGADNNTLKKQKSDEIKFIDSNNLRLQENNSFPRHLENQYVSEKALSQTNTTYNLKSNPENKEESQLLNYLLKSQNYVLHQRPQSALKDPPQNPFGFCYHPEKEQPGVPIYVPSSTSQSQLDTSIVINSKKQKSFLNASNDKNFFTSKRMNQSGRNVAEQILDQELHVWETKLVNKTNKENNKLFVPYGNIKKQSFTINLPFEKKI</sequence>
<gene>
    <name evidence="1" type="ORF">TTHERM_000195999</name>
</gene>